<dbReference type="Pfam" id="PF00035">
    <property type="entry name" value="dsrm"/>
    <property type="match status" value="1"/>
</dbReference>
<name>A0A3B1DBG5_9ZZZZ</name>
<dbReference type="GO" id="GO:0042802">
    <property type="term" value="F:identical protein binding"/>
    <property type="evidence" value="ECO:0007669"/>
    <property type="project" value="UniProtKB-ARBA"/>
</dbReference>
<comment type="catalytic activity">
    <reaction evidence="1">
        <text>Endonucleolytic cleavage to 5'-phosphomonoester.</text>
        <dbReference type="EC" id="3.1.26.3"/>
    </reaction>
</comment>
<comment type="subunit">
    <text evidence="4">Homodimer.</text>
</comment>
<keyword evidence="13 18" id="KW-0378">Hydrolase</keyword>
<evidence type="ECO:0000256" key="7">
    <source>
        <dbReference type="ARBA" id="ARBA00022552"/>
    </source>
</evidence>
<dbReference type="GO" id="GO:0046872">
    <property type="term" value="F:metal ion binding"/>
    <property type="evidence" value="ECO:0007669"/>
    <property type="project" value="UniProtKB-KW"/>
</dbReference>
<dbReference type="InterPro" id="IPR011907">
    <property type="entry name" value="RNase_III"/>
</dbReference>
<evidence type="ECO:0000256" key="10">
    <source>
        <dbReference type="ARBA" id="ARBA00022722"/>
    </source>
</evidence>
<keyword evidence="11" id="KW-0479">Metal-binding</keyword>
<sequence length="236" mass="26403">MPVSFSRNLKKLESALNYTFQEPSLLIEAITHSSFSNEHPDEAPTYNERLEFLGDAVLGLSVVEELFNVEETLSESDMAKLKSFLVSRPVLSEAARELELGMVLRLGKGEEASGGRDKENILADALEAVVGAVFIDSDYYVAREVILHIIGKKIENTIKTRKSHDYKTELQELTQDIYGSLPEYRVVKEEGEEHNKTFTVEVLIGGECMGSGKGRSKKEAQMKAANEALRRLNIDY</sequence>
<feature type="domain" description="DRBM" evidence="16">
    <location>
        <begin position="165"/>
        <end position="234"/>
    </location>
</feature>
<feature type="domain" description="RNase III" evidence="17">
    <location>
        <begin position="9"/>
        <end position="138"/>
    </location>
</feature>
<dbReference type="PROSITE" id="PS50137">
    <property type="entry name" value="DS_RBD"/>
    <property type="match status" value="1"/>
</dbReference>
<dbReference type="CDD" id="cd10845">
    <property type="entry name" value="DSRM_RNAse_III_family"/>
    <property type="match status" value="1"/>
</dbReference>
<evidence type="ECO:0000256" key="3">
    <source>
        <dbReference type="ARBA" id="ARBA00010183"/>
    </source>
</evidence>
<dbReference type="GO" id="GO:0005737">
    <property type="term" value="C:cytoplasm"/>
    <property type="evidence" value="ECO:0007669"/>
    <property type="project" value="UniProtKB-SubCell"/>
</dbReference>
<dbReference type="SUPFAM" id="SSF54768">
    <property type="entry name" value="dsRNA-binding domain-like"/>
    <property type="match status" value="1"/>
</dbReference>
<dbReference type="FunFam" id="1.10.1520.10:FF:000001">
    <property type="entry name" value="Ribonuclease 3"/>
    <property type="match status" value="1"/>
</dbReference>
<evidence type="ECO:0000256" key="13">
    <source>
        <dbReference type="ARBA" id="ARBA00022801"/>
    </source>
</evidence>
<evidence type="ECO:0000256" key="4">
    <source>
        <dbReference type="ARBA" id="ARBA00011738"/>
    </source>
</evidence>
<dbReference type="GO" id="GO:0010468">
    <property type="term" value="P:regulation of gene expression"/>
    <property type="evidence" value="ECO:0007669"/>
    <property type="project" value="TreeGrafter"/>
</dbReference>
<dbReference type="NCBIfam" id="TIGR02191">
    <property type="entry name" value="RNaseIII"/>
    <property type="match status" value="1"/>
</dbReference>
<dbReference type="PANTHER" id="PTHR11207:SF0">
    <property type="entry name" value="RIBONUCLEASE 3"/>
    <property type="match status" value="1"/>
</dbReference>
<dbReference type="SUPFAM" id="SSF69065">
    <property type="entry name" value="RNase III domain-like"/>
    <property type="match status" value="1"/>
</dbReference>
<evidence type="ECO:0000256" key="1">
    <source>
        <dbReference type="ARBA" id="ARBA00000109"/>
    </source>
</evidence>
<dbReference type="GO" id="GO:0003725">
    <property type="term" value="F:double-stranded RNA binding"/>
    <property type="evidence" value="ECO:0007669"/>
    <property type="project" value="TreeGrafter"/>
</dbReference>
<dbReference type="SMART" id="SM00358">
    <property type="entry name" value="DSRM"/>
    <property type="match status" value="1"/>
</dbReference>
<keyword evidence="7" id="KW-0698">rRNA processing</keyword>
<comment type="similarity">
    <text evidence="3">Belongs to the ribonuclease III family.</text>
</comment>
<evidence type="ECO:0000313" key="18">
    <source>
        <dbReference type="EMBL" id="VAX33328.1"/>
    </source>
</evidence>
<reference evidence="18" key="1">
    <citation type="submission" date="2018-06" db="EMBL/GenBank/DDBJ databases">
        <authorList>
            <person name="Zhirakovskaya E."/>
        </authorList>
    </citation>
    <scope>NUCLEOTIDE SEQUENCE</scope>
</reference>
<evidence type="ECO:0000259" key="16">
    <source>
        <dbReference type="PROSITE" id="PS50137"/>
    </source>
</evidence>
<comment type="subcellular location">
    <subcellularLocation>
        <location evidence="2">Cytoplasm</location>
    </subcellularLocation>
</comment>
<keyword evidence="6" id="KW-0963">Cytoplasm</keyword>
<dbReference type="InterPro" id="IPR014720">
    <property type="entry name" value="dsRBD_dom"/>
</dbReference>
<keyword evidence="8" id="KW-0507">mRNA processing</keyword>
<protein>
    <recommendedName>
        <fullName evidence="5">ribonuclease III</fullName>
        <ecNumber evidence="5">3.1.26.3</ecNumber>
    </recommendedName>
</protein>
<dbReference type="GO" id="GO:0004525">
    <property type="term" value="F:ribonuclease III activity"/>
    <property type="evidence" value="ECO:0007669"/>
    <property type="project" value="UniProtKB-EC"/>
</dbReference>
<dbReference type="FunFam" id="3.30.160.20:FF:000003">
    <property type="entry name" value="Ribonuclease 3"/>
    <property type="match status" value="1"/>
</dbReference>
<evidence type="ECO:0000256" key="6">
    <source>
        <dbReference type="ARBA" id="ARBA00022490"/>
    </source>
</evidence>
<dbReference type="HAMAP" id="MF_00104">
    <property type="entry name" value="RNase_III"/>
    <property type="match status" value="1"/>
</dbReference>
<evidence type="ECO:0000256" key="9">
    <source>
        <dbReference type="ARBA" id="ARBA00022694"/>
    </source>
</evidence>
<keyword evidence="14" id="KW-0460">Magnesium</keyword>
<evidence type="ECO:0000256" key="8">
    <source>
        <dbReference type="ARBA" id="ARBA00022664"/>
    </source>
</evidence>
<keyword evidence="15" id="KW-0694">RNA-binding</keyword>
<dbReference type="Gene3D" id="1.10.1520.10">
    <property type="entry name" value="Ribonuclease III domain"/>
    <property type="match status" value="1"/>
</dbReference>
<dbReference type="PROSITE" id="PS50142">
    <property type="entry name" value="RNASE_3_2"/>
    <property type="match status" value="1"/>
</dbReference>
<dbReference type="GO" id="GO:0006397">
    <property type="term" value="P:mRNA processing"/>
    <property type="evidence" value="ECO:0007669"/>
    <property type="project" value="UniProtKB-KW"/>
</dbReference>
<dbReference type="CDD" id="cd00593">
    <property type="entry name" value="RIBOc"/>
    <property type="match status" value="1"/>
</dbReference>
<dbReference type="InterPro" id="IPR036389">
    <property type="entry name" value="RNase_III_sf"/>
</dbReference>
<dbReference type="PANTHER" id="PTHR11207">
    <property type="entry name" value="RIBONUCLEASE III"/>
    <property type="match status" value="1"/>
</dbReference>
<dbReference type="Gene3D" id="3.30.160.20">
    <property type="match status" value="1"/>
</dbReference>
<organism evidence="18">
    <name type="scientific">hydrothermal vent metagenome</name>
    <dbReference type="NCBI Taxonomy" id="652676"/>
    <lineage>
        <taxon>unclassified sequences</taxon>
        <taxon>metagenomes</taxon>
        <taxon>ecological metagenomes</taxon>
    </lineage>
</organism>
<gene>
    <name evidence="18" type="ORF">MNBD_NITROSPIRAE02-1621</name>
</gene>
<keyword evidence="12" id="KW-0255">Endonuclease</keyword>
<keyword evidence="9" id="KW-0819">tRNA processing</keyword>
<dbReference type="Pfam" id="PF14622">
    <property type="entry name" value="Ribonucleas_3_3"/>
    <property type="match status" value="1"/>
</dbReference>
<dbReference type="GO" id="GO:0008033">
    <property type="term" value="P:tRNA processing"/>
    <property type="evidence" value="ECO:0007669"/>
    <property type="project" value="UniProtKB-KW"/>
</dbReference>
<evidence type="ECO:0000256" key="14">
    <source>
        <dbReference type="ARBA" id="ARBA00022842"/>
    </source>
</evidence>
<keyword evidence="10" id="KW-0540">Nuclease</keyword>
<evidence type="ECO:0000256" key="15">
    <source>
        <dbReference type="ARBA" id="ARBA00022884"/>
    </source>
</evidence>
<dbReference type="SMART" id="SM00535">
    <property type="entry name" value="RIBOc"/>
    <property type="match status" value="1"/>
</dbReference>
<dbReference type="EMBL" id="UOGH01000294">
    <property type="protein sequence ID" value="VAX33328.1"/>
    <property type="molecule type" value="Genomic_DNA"/>
</dbReference>
<dbReference type="InterPro" id="IPR000999">
    <property type="entry name" value="RNase_III_dom"/>
</dbReference>
<dbReference type="AlphaFoldDB" id="A0A3B1DBG5"/>
<evidence type="ECO:0000256" key="12">
    <source>
        <dbReference type="ARBA" id="ARBA00022759"/>
    </source>
</evidence>
<proteinExistence type="inferred from homology"/>
<evidence type="ECO:0000259" key="17">
    <source>
        <dbReference type="PROSITE" id="PS50142"/>
    </source>
</evidence>
<evidence type="ECO:0000256" key="2">
    <source>
        <dbReference type="ARBA" id="ARBA00004496"/>
    </source>
</evidence>
<dbReference type="EC" id="3.1.26.3" evidence="5"/>
<accession>A0A3B1DBG5</accession>
<dbReference type="GO" id="GO:0006364">
    <property type="term" value="P:rRNA processing"/>
    <property type="evidence" value="ECO:0007669"/>
    <property type="project" value="UniProtKB-KW"/>
</dbReference>
<dbReference type="PROSITE" id="PS00517">
    <property type="entry name" value="RNASE_3_1"/>
    <property type="match status" value="1"/>
</dbReference>
<evidence type="ECO:0000256" key="5">
    <source>
        <dbReference type="ARBA" id="ARBA00012177"/>
    </source>
</evidence>
<evidence type="ECO:0000256" key="11">
    <source>
        <dbReference type="ARBA" id="ARBA00022723"/>
    </source>
</evidence>